<reference evidence="1 2" key="1">
    <citation type="journal article" date="2016" name="PLoS Pathog.">
        <title>Biosynthesis of antibiotic leucinostatins in bio-control fungus Purpureocillium lilacinum and their inhibition on phytophthora revealed by genome mining.</title>
        <authorList>
            <person name="Wang G."/>
            <person name="Liu Z."/>
            <person name="Lin R."/>
            <person name="Li E."/>
            <person name="Mao Z."/>
            <person name="Ling J."/>
            <person name="Yang Y."/>
            <person name="Yin W.B."/>
            <person name="Xie B."/>
        </authorList>
    </citation>
    <scope>NUCLEOTIDE SEQUENCE [LARGE SCALE GENOMIC DNA]</scope>
    <source>
        <strain evidence="1">170</strain>
    </source>
</reference>
<dbReference type="GeneID" id="28850252"/>
<organism evidence="1 2">
    <name type="scientific">Pochonia chlamydosporia 170</name>
    <dbReference type="NCBI Taxonomy" id="1380566"/>
    <lineage>
        <taxon>Eukaryota</taxon>
        <taxon>Fungi</taxon>
        <taxon>Dikarya</taxon>
        <taxon>Ascomycota</taxon>
        <taxon>Pezizomycotina</taxon>
        <taxon>Sordariomycetes</taxon>
        <taxon>Hypocreomycetidae</taxon>
        <taxon>Hypocreales</taxon>
        <taxon>Clavicipitaceae</taxon>
        <taxon>Pochonia</taxon>
    </lineage>
</organism>
<dbReference type="AlphaFoldDB" id="A0A179F979"/>
<dbReference type="RefSeq" id="XP_018139594.2">
    <property type="nucleotide sequence ID" value="XM_018286258.2"/>
</dbReference>
<dbReference type="Proteomes" id="UP000078397">
    <property type="component" value="Unassembled WGS sequence"/>
</dbReference>
<proteinExistence type="predicted"/>
<keyword evidence="2" id="KW-1185">Reference proteome</keyword>
<name>A0A179F979_METCM</name>
<evidence type="ECO:0000313" key="1">
    <source>
        <dbReference type="EMBL" id="OAQ61890.2"/>
    </source>
</evidence>
<accession>A0A179F979</accession>
<evidence type="ECO:0000313" key="2">
    <source>
        <dbReference type="Proteomes" id="UP000078397"/>
    </source>
</evidence>
<gene>
    <name evidence="1" type="ORF">VFPPC_07394</name>
</gene>
<sequence>MSTTGGRHQILQEHHDQQHTTINYNHHAPSSPAPYYCNMQKQAALPHLSFWPLHHFDVPDIELKGRTKSLLFLFLADRQAVLPRWCEAAALVASIRDPDPDPDRLPGKFACPQLAPTILSVTRLIFGTSTTILPNPKAKHS</sequence>
<comment type="caution">
    <text evidence="1">The sequence shown here is derived from an EMBL/GenBank/DDBJ whole genome shotgun (WGS) entry which is preliminary data.</text>
</comment>
<protein>
    <submittedName>
        <fullName evidence="1">Uncharacterized protein</fullName>
    </submittedName>
</protein>
<dbReference type="EMBL" id="LSBJ02000007">
    <property type="protein sequence ID" value="OAQ61890.2"/>
    <property type="molecule type" value="Genomic_DNA"/>
</dbReference>
<dbReference type="KEGG" id="pchm:VFPPC_07394"/>